<protein>
    <submittedName>
        <fullName evidence="2">Uncharacterized protein</fullName>
    </submittedName>
</protein>
<feature type="region of interest" description="Disordered" evidence="1">
    <location>
        <begin position="446"/>
        <end position="465"/>
    </location>
</feature>
<dbReference type="AlphaFoldDB" id="A0AAD7AA26"/>
<organism evidence="2 3">
    <name type="scientific">Mycena albidolilacea</name>
    <dbReference type="NCBI Taxonomy" id="1033008"/>
    <lineage>
        <taxon>Eukaryota</taxon>
        <taxon>Fungi</taxon>
        <taxon>Dikarya</taxon>
        <taxon>Basidiomycota</taxon>
        <taxon>Agaricomycotina</taxon>
        <taxon>Agaricomycetes</taxon>
        <taxon>Agaricomycetidae</taxon>
        <taxon>Agaricales</taxon>
        <taxon>Marasmiineae</taxon>
        <taxon>Mycenaceae</taxon>
        <taxon>Mycena</taxon>
    </lineage>
</organism>
<name>A0AAD7AA26_9AGAR</name>
<reference evidence="2" key="1">
    <citation type="submission" date="2023-03" db="EMBL/GenBank/DDBJ databases">
        <title>Massive genome expansion in bonnet fungi (Mycena s.s.) driven by repeated elements and novel gene families across ecological guilds.</title>
        <authorList>
            <consortium name="Lawrence Berkeley National Laboratory"/>
            <person name="Harder C.B."/>
            <person name="Miyauchi S."/>
            <person name="Viragh M."/>
            <person name="Kuo A."/>
            <person name="Thoen E."/>
            <person name="Andreopoulos B."/>
            <person name="Lu D."/>
            <person name="Skrede I."/>
            <person name="Drula E."/>
            <person name="Henrissat B."/>
            <person name="Morin E."/>
            <person name="Kohler A."/>
            <person name="Barry K."/>
            <person name="LaButti K."/>
            <person name="Morin E."/>
            <person name="Salamov A."/>
            <person name="Lipzen A."/>
            <person name="Mereny Z."/>
            <person name="Hegedus B."/>
            <person name="Baldrian P."/>
            <person name="Stursova M."/>
            <person name="Weitz H."/>
            <person name="Taylor A."/>
            <person name="Grigoriev I.V."/>
            <person name="Nagy L.G."/>
            <person name="Martin F."/>
            <person name="Kauserud H."/>
        </authorList>
    </citation>
    <scope>NUCLEOTIDE SEQUENCE</scope>
    <source>
        <strain evidence="2">CBHHK002</strain>
    </source>
</reference>
<feature type="compositionally biased region" description="Basic and acidic residues" evidence="1">
    <location>
        <begin position="456"/>
        <end position="465"/>
    </location>
</feature>
<evidence type="ECO:0000313" key="2">
    <source>
        <dbReference type="EMBL" id="KAJ7353275.1"/>
    </source>
</evidence>
<dbReference type="Proteomes" id="UP001218218">
    <property type="component" value="Unassembled WGS sequence"/>
</dbReference>
<sequence>MLKLQLALISPLMPTYQVCQSNTISAQLHQVFIEYEANRSALVFKESTLPHISGNNYIHSISLASLQRFQQAQQLGSFNSETTIQPDSTAISVVLSNSTSILARNCGSMTVTTLSCADQCVRFLGDVPTMPYPHSDSSASGQVAPVWSPNSSTSMGLQWEGVWNGADSGGEHVLKAGNRAIYSHGCLIMAQVVTGYSCTCPTCALARATAGALLVLRADLLAPPPSPQQMAPVYQFTQTGPVVRIGVPRGSTQMRTTLYLLHQCLFPLFCARIADHGNTPPPRDVWNAEQLHHYFDYGTRNGPNPQDQPTMAQVAFKCATLAQQWRKLSGQHQHKIYAPFVAQGGNDRPEFLSWCQVETDVSKVVNKTTLGLYSICLFADQVWSGQRTENKLLPHHLSFTTGNTRCKRPRAEAIAKSGAPPKRQKVNMVKGMKIIWTSIKGGRPDRWHARPSAVQIEDHSCSEKP</sequence>
<comment type="caution">
    <text evidence="2">The sequence shown here is derived from an EMBL/GenBank/DDBJ whole genome shotgun (WGS) entry which is preliminary data.</text>
</comment>
<evidence type="ECO:0000313" key="3">
    <source>
        <dbReference type="Proteomes" id="UP001218218"/>
    </source>
</evidence>
<proteinExistence type="predicted"/>
<evidence type="ECO:0000256" key="1">
    <source>
        <dbReference type="SAM" id="MobiDB-lite"/>
    </source>
</evidence>
<keyword evidence="3" id="KW-1185">Reference proteome</keyword>
<accession>A0AAD7AA26</accession>
<dbReference type="EMBL" id="JARIHO010000011">
    <property type="protein sequence ID" value="KAJ7353275.1"/>
    <property type="molecule type" value="Genomic_DNA"/>
</dbReference>
<gene>
    <name evidence="2" type="ORF">DFH08DRAFT_804844</name>
</gene>